<gene>
    <name evidence="5" type="ORF">QE152_g10653</name>
</gene>
<keyword evidence="2" id="KW-1015">Disulfide bond</keyword>
<sequence length="334" mass="36938">MSWPIPLVFLVIILYVNVDLNVAQFTDVCATSSGKIGKCVRVEQCPAAVKLITLGTHPELCRYDKIHPIVCCEIVDNSSGKIKREKPARISEQKCLEYITKATPTPAPNNTIIQLNAPADPLEFPHMATLGYGKEDSIQWGCGGTIISEKFILTTAFCIKSKLGKVTYIGIGAHQNTTIKFHEKRFKKIEGDDFIGTGWGSRPGEDTSVVFQTINLTRMSFDLCSRPGEDTSVVFQTINLTRMSFDLCTQEYSLQDGLEKGLVDESQLCAGTFEAKPDSCQEDTGGPLQVKLKGVHLYKIIGVRSFGLLCDIIPAIYSRVSYYVPWIEAIVWPA</sequence>
<feature type="domain" description="Peptidase S1" evidence="4">
    <location>
        <begin position="112"/>
        <end position="332"/>
    </location>
</feature>
<dbReference type="PANTHER" id="PTHR24260:SF147">
    <property type="entry name" value="EG:BACR7A4.3 PROTEIN-RELATED"/>
    <property type="match status" value="1"/>
</dbReference>
<dbReference type="PANTHER" id="PTHR24260">
    <property type="match status" value="1"/>
</dbReference>
<organism evidence="5 6">
    <name type="scientific">Popillia japonica</name>
    <name type="common">Japanese beetle</name>
    <dbReference type="NCBI Taxonomy" id="7064"/>
    <lineage>
        <taxon>Eukaryota</taxon>
        <taxon>Metazoa</taxon>
        <taxon>Ecdysozoa</taxon>
        <taxon>Arthropoda</taxon>
        <taxon>Hexapoda</taxon>
        <taxon>Insecta</taxon>
        <taxon>Pterygota</taxon>
        <taxon>Neoptera</taxon>
        <taxon>Endopterygota</taxon>
        <taxon>Coleoptera</taxon>
        <taxon>Polyphaga</taxon>
        <taxon>Scarabaeiformia</taxon>
        <taxon>Scarabaeidae</taxon>
        <taxon>Rutelinae</taxon>
        <taxon>Popillia</taxon>
    </lineage>
</organism>
<evidence type="ECO:0000259" key="4">
    <source>
        <dbReference type="PROSITE" id="PS50240"/>
    </source>
</evidence>
<dbReference type="PRINTS" id="PR00722">
    <property type="entry name" value="CHYMOTRYPSIN"/>
</dbReference>
<dbReference type="InterPro" id="IPR043504">
    <property type="entry name" value="Peptidase_S1_PA_chymotrypsin"/>
</dbReference>
<dbReference type="GO" id="GO:0004252">
    <property type="term" value="F:serine-type endopeptidase activity"/>
    <property type="evidence" value="ECO:0007669"/>
    <property type="project" value="InterPro"/>
</dbReference>
<feature type="chain" id="PRO_5043418769" evidence="3">
    <location>
        <begin position="24"/>
        <end position="334"/>
    </location>
</feature>
<dbReference type="InterPro" id="IPR051333">
    <property type="entry name" value="CLIP_Serine_Protease"/>
</dbReference>
<dbReference type="PROSITE" id="PS50240">
    <property type="entry name" value="TRYPSIN_DOM"/>
    <property type="match status" value="1"/>
</dbReference>
<dbReference type="SMART" id="SM00020">
    <property type="entry name" value="Tryp_SPc"/>
    <property type="match status" value="1"/>
</dbReference>
<evidence type="ECO:0000256" key="1">
    <source>
        <dbReference type="ARBA" id="ARBA00022729"/>
    </source>
</evidence>
<comment type="caution">
    <text evidence="5">The sequence shown here is derived from an EMBL/GenBank/DDBJ whole genome shotgun (WGS) entry which is preliminary data.</text>
</comment>
<accession>A0AAW1LQM4</accession>
<evidence type="ECO:0000313" key="6">
    <source>
        <dbReference type="Proteomes" id="UP001458880"/>
    </source>
</evidence>
<keyword evidence="1 3" id="KW-0732">Signal</keyword>
<dbReference type="SMART" id="SM00680">
    <property type="entry name" value="CLIP"/>
    <property type="match status" value="1"/>
</dbReference>
<proteinExistence type="predicted"/>
<evidence type="ECO:0000256" key="3">
    <source>
        <dbReference type="SAM" id="SignalP"/>
    </source>
</evidence>
<keyword evidence="6" id="KW-1185">Reference proteome</keyword>
<dbReference type="EMBL" id="JASPKY010000099">
    <property type="protein sequence ID" value="KAK9737488.1"/>
    <property type="molecule type" value="Genomic_DNA"/>
</dbReference>
<dbReference type="Proteomes" id="UP001458880">
    <property type="component" value="Unassembled WGS sequence"/>
</dbReference>
<dbReference type="InterPro" id="IPR001254">
    <property type="entry name" value="Trypsin_dom"/>
</dbReference>
<dbReference type="AlphaFoldDB" id="A0AAW1LQM4"/>
<dbReference type="SUPFAM" id="SSF50494">
    <property type="entry name" value="Trypsin-like serine proteases"/>
    <property type="match status" value="1"/>
</dbReference>
<dbReference type="InterPro" id="IPR022700">
    <property type="entry name" value="CLIP"/>
</dbReference>
<name>A0AAW1LQM4_POPJA</name>
<dbReference type="InterPro" id="IPR009003">
    <property type="entry name" value="Peptidase_S1_PA"/>
</dbReference>
<dbReference type="GO" id="GO:0006508">
    <property type="term" value="P:proteolysis"/>
    <property type="evidence" value="ECO:0007669"/>
    <property type="project" value="InterPro"/>
</dbReference>
<evidence type="ECO:0000256" key="2">
    <source>
        <dbReference type="ARBA" id="ARBA00023157"/>
    </source>
</evidence>
<reference evidence="5 6" key="1">
    <citation type="journal article" date="2024" name="BMC Genomics">
        <title>De novo assembly and annotation of Popillia japonica's genome with initial clues to its potential as an invasive pest.</title>
        <authorList>
            <person name="Cucini C."/>
            <person name="Boschi S."/>
            <person name="Funari R."/>
            <person name="Cardaioli E."/>
            <person name="Iannotti N."/>
            <person name="Marturano G."/>
            <person name="Paoli F."/>
            <person name="Bruttini M."/>
            <person name="Carapelli A."/>
            <person name="Frati F."/>
            <person name="Nardi F."/>
        </authorList>
    </citation>
    <scope>NUCLEOTIDE SEQUENCE [LARGE SCALE GENOMIC DNA]</scope>
    <source>
        <strain evidence="5">DMR45628</strain>
    </source>
</reference>
<dbReference type="Gene3D" id="2.40.10.10">
    <property type="entry name" value="Trypsin-like serine proteases"/>
    <property type="match status" value="2"/>
</dbReference>
<dbReference type="InterPro" id="IPR001314">
    <property type="entry name" value="Peptidase_S1A"/>
</dbReference>
<protein>
    <submittedName>
        <fullName evidence="5">Trypsin</fullName>
    </submittedName>
</protein>
<dbReference type="Pfam" id="PF00089">
    <property type="entry name" value="Trypsin"/>
    <property type="match status" value="2"/>
</dbReference>
<feature type="signal peptide" evidence="3">
    <location>
        <begin position="1"/>
        <end position="23"/>
    </location>
</feature>
<evidence type="ECO:0000313" key="5">
    <source>
        <dbReference type="EMBL" id="KAK9737488.1"/>
    </source>
</evidence>